<dbReference type="PANTHER" id="PTHR36174:SF1">
    <property type="entry name" value="LIPID II:GLYCINE GLYCYLTRANSFERASE"/>
    <property type="match status" value="1"/>
</dbReference>
<protein>
    <recommendedName>
        <fullName evidence="7">BioF2-like acetyltransferase domain-containing protein</fullName>
    </recommendedName>
</protein>
<dbReference type="PROSITE" id="PS51191">
    <property type="entry name" value="FEMABX"/>
    <property type="match status" value="1"/>
</dbReference>
<feature type="domain" description="BioF2-like acetyltransferase" evidence="7">
    <location>
        <begin position="168"/>
        <end position="295"/>
    </location>
</feature>
<evidence type="ECO:0000256" key="3">
    <source>
        <dbReference type="ARBA" id="ARBA00022960"/>
    </source>
</evidence>
<evidence type="ECO:0000313" key="9">
    <source>
        <dbReference type="Proteomes" id="UP000065220"/>
    </source>
</evidence>
<comment type="similarity">
    <text evidence="1">Belongs to the FemABX family.</text>
</comment>
<evidence type="ECO:0000313" key="8">
    <source>
        <dbReference type="EMBL" id="AMD87863.1"/>
    </source>
</evidence>
<dbReference type="GO" id="GO:0008360">
    <property type="term" value="P:regulation of cell shape"/>
    <property type="evidence" value="ECO:0007669"/>
    <property type="project" value="UniProtKB-KW"/>
</dbReference>
<dbReference type="AlphaFoldDB" id="A0A0X8JFG0"/>
<dbReference type="InterPro" id="IPR016181">
    <property type="entry name" value="Acyl_CoA_acyltransferase"/>
</dbReference>
<evidence type="ECO:0000256" key="2">
    <source>
        <dbReference type="ARBA" id="ARBA00022679"/>
    </source>
</evidence>
<organism evidence="8 9">
    <name type="scientific">Actinomyces radicidentis</name>
    <dbReference type="NCBI Taxonomy" id="111015"/>
    <lineage>
        <taxon>Bacteria</taxon>
        <taxon>Bacillati</taxon>
        <taxon>Actinomycetota</taxon>
        <taxon>Actinomycetes</taxon>
        <taxon>Actinomycetales</taxon>
        <taxon>Actinomycetaceae</taxon>
        <taxon>Actinomyces</taxon>
    </lineage>
</organism>
<evidence type="ECO:0000256" key="1">
    <source>
        <dbReference type="ARBA" id="ARBA00009943"/>
    </source>
</evidence>
<evidence type="ECO:0000256" key="4">
    <source>
        <dbReference type="ARBA" id="ARBA00022984"/>
    </source>
</evidence>
<keyword evidence="3" id="KW-0133">Cell shape</keyword>
<sequence length="394" mass="44182">MALLHRTRRTLTGTFRAVSDEEYARLCAGTLVPHRASVEWDDYAVLLPERELWQGARTAWCVDGGPRALLTLRRFHIHRMPVLWAEGSPLWPGGDPTPEEERALVEDLRRWVSSVDPAQALVRLAVLHHEEIPGVVPTCQQLYAHDSTVVIDLDGDEEALRSRMKGRGRRGVNRSLRRTRVVVEEETGVDRTAFEEVYGVMHATAQRQGFHEHDVDYYWRFLTHFRDRGMARLWVGRVDGRAVNWGLAIIRGDFATWEVAASDDEGRRQHGPDVTLYRALLDLQASGVRTCDLAAIGSDDNPALMGLNEFKTKWATGVTRVGAPMELVLQPARHRLLNALAARVSGEGGMPAVLRAAERERAAREAEERAEPVLVDPALAVDLRDGRRRGRGVA</sequence>
<evidence type="ECO:0000259" key="7">
    <source>
        <dbReference type="Pfam" id="PF13480"/>
    </source>
</evidence>
<dbReference type="InterPro" id="IPR050644">
    <property type="entry name" value="PG_Glycine_Bridge_Synth"/>
</dbReference>
<dbReference type="InterPro" id="IPR038740">
    <property type="entry name" value="BioF2-like_GNAT_dom"/>
</dbReference>
<keyword evidence="2" id="KW-0808">Transferase</keyword>
<dbReference type="GO" id="GO:0071555">
    <property type="term" value="P:cell wall organization"/>
    <property type="evidence" value="ECO:0007669"/>
    <property type="project" value="UniProtKB-KW"/>
</dbReference>
<evidence type="ECO:0000256" key="6">
    <source>
        <dbReference type="ARBA" id="ARBA00023316"/>
    </source>
</evidence>
<keyword evidence="5" id="KW-0012">Acyltransferase</keyword>
<dbReference type="EMBL" id="CP014228">
    <property type="protein sequence ID" value="AMD87863.1"/>
    <property type="molecule type" value="Genomic_DNA"/>
</dbReference>
<dbReference type="Pfam" id="PF13480">
    <property type="entry name" value="Acetyltransf_6"/>
    <property type="match status" value="1"/>
</dbReference>
<dbReference type="OrthoDB" id="3185680at2"/>
<dbReference type="GO" id="GO:0016755">
    <property type="term" value="F:aminoacyltransferase activity"/>
    <property type="evidence" value="ECO:0007669"/>
    <property type="project" value="InterPro"/>
</dbReference>
<keyword evidence="9" id="KW-1185">Reference proteome</keyword>
<accession>A0A0X8JFG0</accession>
<keyword evidence="4" id="KW-0573">Peptidoglycan synthesis</keyword>
<dbReference type="PANTHER" id="PTHR36174">
    <property type="entry name" value="LIPID II:GLYCINE GLYCYLTRANSFERASE"/>
    <property type="match status" value="1"/>
</dbReference>
<dbReference type="InterPro" id="IPR003447">
    <property type="entry name" value="FEMABX"/>
</dbReference>
<name>A0A0X8JFG0_ACTRD</name>
<dbReference type="RefSeq" id="WP_067942955.1">
    <property type="nucleotide sequence ID" value="NZ_CP014228.1"/>
</dbReference>
<dbReference type="SUPFAM" id="SSF55729">
    <property type="entry name" value="Acyl-CoA N-acyltransferases (Nat)"/>
    <property type="match status" value="1"/>
</dbReference>
<dbReference type="Proteomes" id="UP000065220">
    <property type="component" value="Chromosome"/>
</dbReference>
<proteinExistence type="inferred from homology"/>
<reference evidence="9" key="1">
    <citation type="submission" date="2016-02" db="EMBL/GenBank/DDBJ databases">
        <authorList>
            <person name="Holder M.E."/>
            <person name="Ajami N.J."/>
            <person name="Petrosino J.F."/>
        </authorList>
    </citation>
    <scope>NUCLEOTIDE SEQUENCE [LARGE SCALE GENOMIC DNA]</scope>
    <source>
        <strain evidence="9">CCUG 36733</strain>
    </source>
</reference>
<dbReference type="Gene3D" id="3.40.630.30">
    <property type="match status" value="1"/>
</dbReference>
<evidence type="ECO:0000256" key="5">
    <source>
        <dbReference type="ARBA" id="ARBA00023315"/>
    </source>
</evidence>
<gene>
    <name evidence="8" type="ORF">AXF14_10090</name>
</gene>
<keyword evidence="6" id="KW-0961">Cell wall biogenesis/degradation</keyword>
<dbReference type="GO" id="GO:0009252">
    <property type="term" value="P:peptidoglycan biosynthetic process"/>
    <property type="evidence" value="ECO:0007669"/>
    <property type="project" value="UniProtKB-KW"/>
</dbReference>
<dbReference type="KEGG" id="ard:AXF14_10090"/>